<dbReference type="EMBL" id="PXYI01000004">
    <property type="protein sequence ID" value="PSJ39670.1"/>
    <property type="molecule type" value="Genomic_DNA"/>
</dbReference>
<evidence type="ECO:0000259" key="3">
    <source>
        <dbReference type="Pfam" id="PF19040"/>
    </source>
</evidence>
<comment type="caution">
    <text evidence="4">The sequence shown here is derived from an EMBL/GenBank/DDBJ whole genome shotgun (WGS) entry which is preliminary data.</text>
</comment>
<feature type="transmembrane region" description="Helical" evidence="1">
    <location>
        <begin position="371"/>
        <end position="390"/>
    </location>
</feature>
<evidence type="ECO:0000259" key="2">
    <source>
        <dbReference type="Pfam" id="PF01757"/>
    </source>
</evidence>
<proteinExistence type="predicted"/>
<name>A0A2P7QNZ6_9SPHN</name>
<dbReference type="PANTHER" id="PTHR23028:SF53">
    <property type="entry name" value="ACYL_TRANSF_3 DOMAIN-CONTAINING PROTEIN"/>
    <property type="match status" value="1"/>
</dbReference>
<evidence type="ECO:0008006" key="6">
    <source>
        <dbReference type="Google" id="ProtNLM"/>
    </source>
</evidence>
<dbReference type="PANTHER" id="PTHR23028">
    <property type="entry name" value="ACETYLTRANSFERASE"/>
    <property type="match status" value="1"/>
</dbReference>
<feature type="transmembrane region" description="Helical" evidence="1">
    <location>
        <begin position="182"/>
        <end position="202"/>
    </location>
</feature>
<keyword evidence="1" id="KW-1133">Transmembrane helix</keyword>
<evidence type="ECO:0000313" key="5">
    <source>
        <dbReference type="Proteomes" id="UP000241167"/>
    </source>
</evidence>
<dbReference type="AlphaFoldDB" id="A0A2P7QNZ6"/>
<dbReference type="RefSeq" id="WP_106513565.1">
    <property type="nucleotide sequence ID" value="NZ_PXYI01000004.1"/>
</dbReference>
<keyword evidence="1" id="KW-0812">Transmembrane</keyword>
<dbReference type="InterPro" id="IPR002656">
    <property type="entry name" value="Acyl_transf_3_dom"/>
</dbReference>
<reference evidence="4 5" key="1">
    <citation type="submission" date="2018-03" db="EMBL/GenBank/DDBJ databases">
        <title>The draft genome of Sphingosinicella sp. GL-C-18.</title>
        <authorList>
            <person name="Liu L."/>
            <person name="Li L."/>
            <person name="Liang L."/>
            <person name="Zhang X."/>
            <person name="Wang T."/>
        </authorList>
    </citation>
    <scope>NUCLEOTIDE SEQUENCE [LARGE SCALE GENOMIC DNA]</scope>
    <source>
        <strain evidence="4 5">GL-C-18</strain>
    </source>
</reference>
<keyword evidence="1" id="KW-0472">Membrane</keyword>
<feature type="transmembrane region" description="Helical" evidence="1">
    <location>
        <begin position="333"/>
        <end position="350"/>
    </location>
</feature>
<feature type="transmembrane region" description="Helical" evidence="1">
    <location>
        <begin position="83"/>
        <end position="105"/>
    </location>
</feature>
<dbReference type="Pfam" id="PF19040">
    <property type="entry name" value="SGNH"/>
    <property type="match status" value="1"/>
</dbReference>
<feature type="transmembrane region" description="Helical" evidence="1">
    <location>
        <begin position="267"/>
        <end position="289"/>
    </location>
</feature>
<dbReference type="Proteomes" id="UP000241167">
    <property type="component" value="Unassembled WGS sequence"/>
</dbReference>
<accession>A0A2P7QNZ6</accession>
<dbReference type="OrthoDB" id="9796461at2"/>
<dbReference type="SUPFAM" id="SSF52266">
    <property type="entry name" value="SGNH hydrolase"/>
    <property type="match status" value="1"/>
</dbReference>
<evidence type="ECO:0000256" key="1">
    <source>
        <dbReference type="SAM" id="Phobius"/>
    </source>
</evidence>
<dbReference type="InterPro" id="IPR043968">
    <property type="entry name" value="SGNH"/>
</dbReference>
<protein>
    <recommendedName>
        <fullName evidence="6">Acyltransferase</fullName>
    </recommendedName>
</protein>
<feature type="transmembrane region" description="Helical" evidence="1">
    <location>
        <begin position="241"/>
        <end position="261"/>
    </location>
</feature>
<dbReference type="Pfam" id="PF01757">
    <property type="entry name" value="Acyl_transf_3"/>
    <property type="match status" value="1"/>
</dbReference>
<feature type="transmembrane region" description="Helical" evidence="1">
    <location>
        <begin position="151"/>
        <end position="170"/>
    </location>
</feature>
<keyword evidence="5" id="KW-1185">Reference proteome</keyword>
<dbReference type="GO" id="GO:0016020">
    <property type="term" value="C:membrane"/>
    <property type="evidence" value="ECO:0007669"/>
    <property type="project" value="TreeGrafter"/>
</dbReference>
<feature type="transmembrane region" description="Helical" evidence="1">
    <location>
        <begin position="21"/>
        <end position="37"/>
    </location>
</feature>
<gene>
    <name evidence="4" type="ORF">C7I55_13840</name>
</gene>
<dbReference type="InterPro" id="IPR050879">
    <property type="entry name" value="Acyltransferase_3"/>
</dbReference>
<sequence length="691" mass="75112">MLSTNQAAQTADRATRIPAIEGLRAIAVLAVIVYHLRPALLPGGYAGVDIFFVISGFVVTGALARRPPDRLAHALGAFYARRILRLLPALLVMLVTAVLASLLFAPMITILTDSRAVALGATVGGANIVLARTGLGYFGASADLHPFVHTWSLGVEEQFYLVCPILIWLWARGGRDVDRRRIVLALIGVTATSLAACFLLRLSAPKAAFYLMPTRFWELGFGVILALTSDHWQPRLAAVRPAARSALILFGTACLLAVMLLPGGEGWLRSGIVAGVSAAVIAAIASADAGLSSNRILGSAAAVWIGERSYSLYLWHWPVFVLFRWTIGLEGVAAPLLSLALTLVTGMLSYTVVERPFRRIRHVAAETPGRVIAAGLTAILFSAGTILLLFSQASALTLSRMDPAKLYGGPSPSRCAVRRDEQSFHGGAVRTVSPLCSEEGLGVRLFVVGDSHARSYLSLAEQYSARKRVAAAIYDRSGCSFPPVIWDARDTTRCRQFRKNVAQELDRTLRRGDILFMPGLRIRRLARGQGQAAQIPIRPGSAFRKNETEILVFLRRMANRGVILVFEAPKPVLPSIPYRCSDWFNRSNPICRGGLEIDRAAIERMRAPVIDEMQRLAGAMPNVVLFDPLPILCPGIRCGARLGERTLYGDGDHVTDEANQLLYPAFVRAIEGARSRPKANWVSQADQGQTR</sequence>
<dbReference type="GO" id="GO:0009103">
    <property type="term" value="P:lipopolysaccharide biosynthetic process"/>
    <property type="evidence" value="ECO:0007669"/>
    <property type="project" value="TreeGrafter"/>
</dbReference>
<evidence type="ECO:0000313" key="4">
    <source>
        <dbReference type="EMBL" id="PSJ39670.1"/>
    </source>
</evidence>
<dbReference type="GO" id="GO:0016747">
    <property type="term" value="F:acyltransferase activity, transferring groups other than amino-acyl groups"/>
    <property type="evidence" value="ECO:0007669"/>
    <property type="project" value="InterPro"/>
</dbReference>
<organism evidence="4 5">
    <name type="scientific">Allosphingosinicella deserti</name>
    <dbReference type="NCBI Taxonomy" id="2116704"/>
    <lineage>
        <taxon>Bacteria</taxon>
        <taxon>Pseudomonadati</taxon>
        <taxon>Pseudomonadota</taxon>
        <taxon>Alphaproteobacteria</taxon>
        <taxon>Sphingomonadales</taxon>
        <taxon>Sphingomonadaceae</taxon>
        <taxon>Allosphingosinicella</taxon>
    </lineage>
</organism>
<feature type="transmembrane region" description="Helical" evidence="1">
    <location>
        <begin position="43"/>
        <end position="63"/>
    </location>
</feature>
<feature type="domain" description="SGNH" evidence="3">
    <location>
        <begin position="443"/>
        <end position="667"/>
    </location>
</feature>
<feature type="domain" description="Acyltransferase 3" evidence="2">
    <location>
        <begin position="18"/>
        <end position="346"/>
    </location>
</feature>